<accession>A0ABX2P6N1</accession>
<dbReference type="PANTHER" id="PTHR35848:SF9">
    <property type="entry name" value="SLL1358 PROTEIN"/>
    <property type="match status" value="1"/>
</dbReference>
<evidence type="ECO:0000313" key="4">
    <source>
        <dbReference type="Proteomes" id="UP001516351"/>
    </source>
</evidence>
<protein>
    <recommendedName>
        <fullName evidence="2">Cupin type-1 domain-containing protein</fullName>
    </recommendedName>
</protein>
<dbReference type="Gene3D" id="2.60.120.10">
    <property type="entry name" value="Jelly Rolls"/>
    <property type="match status" value="2"/>
</dbReference>
<dbReference type="EMBL" id="JABXXV010000005">
    <property type="protein sequence ID" value="NVN47165.1"/>
    <property type="molecule type" value="Genomic_DNA"/>
</dbReference>
<evidence type="ECO:0000256" key="1">
    <source>
        <dbReference type="ARBA" id="ARBA00022723"/>
    </source>
</evidence>
<sequence>MVSFDHRVFQRLFGGTKTGGSAAFAKRRERASGLAARFWPAQGFGETDSEGVWPKRKNVRECSEVEVRRHDLGQGAEGAVMRCDATGWGMVVSGCARLEMRSETGAALYHDMLHEGDVWSVPASASAWLHCRDNEHASVVVFVGGRETESDVSANDWCWADKRPTPGPFHHTLFDQTAETTHWGSIRVLEADAFADPDALSAALVEVSPGRCTDLHWHLNTSVWQICLEGAGAVTCVPAGQARQERRVCTGTIGHVPKAEGYFIRNDGNAPLRVLQIFRSDHYHDLSLSQWLAASSPELIAAHLCVDVATISSLSRL</sequence>
<proteinExistence type="predicted"/>
<dbReference type="Pfam" id="PF00190">
    <property type="entry name" value="Cupin_1"/>
    <property type="match status" value="1"/>
</dbReference>
<gene>
    <name evidence="3" type="ORF">HW542_10140</name>
</gene>
<dbReference type="InterPro" id="IPR006045">
    <property type="entry name" value="Cupin_1"/>
</dbReference>
<comment type="caution">
    <text evidence="3">The sequence shown here is derived from an EMBL/GenBank/DDBJ whole genome shotgun (WGS) entry which is preliminary data.</text>
</comment>
<keyword evidence="1" id="KW-0479">Metal-binding</keyword>
<evidence type="ECO:0000313" key="3">
    <source>
        <dbReference type="EMBL" id="NVN47165.1"/>
    </source>
</evidence>
<dbReference type="InterPro" id="IPR014710">
    <property type="entry name" value="RmlC-like_jellyroll"/>
</dbReference>
<dbReference type="InterPro" id="IPR011051">
    <property type="entry name" value="RmlC_Cupin_sf"/>
</dbReference>
<reference evidence="3 4" key="1">
    <citation type="submission" date="2020-06" db="EMBL/GenBank/DDBJ databases">
        <title>Synonyms of Asaia species.</title>
        <authorList>
            <person name="Sombolestani A."/>
        </authorList>
    </citation>
    <scope>NUCLEOTIDE SEQUENCE [LARGE SCALE GENOMIC DNA]</scope>
    <source>
        <strain evidence="3 4">LMG 27047</strain>
    </source>
</reference>
<dbReference type="SMART" id="SM00835">
    <property type="entry name" value="Cupin_1"/>
    <property type="match status" value="1"/>
</dbReference>
<keyword evidence="4" id="KW-1185">Reference proteome</keyword>
<feature type="domain" description="Cupin type-1" evidence="2">
    <location>
        <begin position="171"/>
        <end position="312"/>
    </location>
</feature>
<dbReference type="SUPFAM" id="SSF51182">
    <property type="entry name" value="RmlC-like cupins"/>
    <property type="match status" value="2"/>
</dbReference>
<organism evidence="3 4">
    <name type="scientific">Asaia spathodeae</name>
    <dbReference type="NCBI Taxonomy" id="657016"/>
    <lineage>
        <taxon>Bacteria</taxon>
        <taxon>Pseudomonadati</taxon>
        <taxon>Pseudomonadota</taxon>
        <taxon>Alphaproteobacteria</taxon>
        <taxon>Acetobacterales</taxon>
        <taxon>Acetobacteraceae</taxon>
        <taxon>Asaia</taxon>
    </lineage>
</organism>
<dbReference type="PANTHER" id="PTHR35848">
    <property type="entry name" value="OXALATE-BINDING PROTEIN"/>
    <property type="match status" value="1"/>
</dbReference>
<dbReference type="Proteomes" id="UP001516351">
    <property type="component" value="Unassembled WGS sequence"/>
</dbReference>
<name>A0ABX2P6N1_9PROT</name>
<dbReference type="InterPro" id="IPR051610">
    <property type="entry name" value="GPI/OXD"/>
</dbReference>
<dbReference type="RefSeq" id="WP_267310270.1">
    <property type="nucleotide sequence ID" value="NZ_JABXXV010000005.1"/>
</dbReference>
<evidence type="ECO:0000259" key="2">
    <source>
        <dbReference type="SMART" id="SM00835"/>
    </source>
</evidence>